<keyword evidence="2" id="KW-0812">Transmembrane</keyword>
<protein>
    <submittedName>
        <fullName evidence="4">Homeodomain transcription factor 1 isoform X2</fullName>
    </submittedName>
</protein>
<sequence>MRAAWAVFIVPSGLNICDANQPRAVRPVTADSCMRSTPLQSNRCCPLRESSSRGSSLVTTLVLGNVGPLISRCKELSFSSPLCLPSFVIAIPGTEAASAEVVAVVLYFLVPVVSASEIIGPMCLMLLMGTVHCQIVSTQVNKPSGSSSSSSRRRRKLRKSAGGDGCRDTGSLSSSDKASKGEEQSEFLSLVSSLLGLVFRRRFRRVKLVAEKGTETENSVSSVNSGVKHRQSRSEYRLLHLKEREKLADGGKNHQEGSMHTGGISDELSSDEDAEAVAQRILLRRSVEGASSDNSYEDKNRNPLISPNQPVSQVKQAGKGTRDSDSLVESELESTAFSQESRSCFSAGSRSCSISRRDSESTRHDSETEDMLWDDLLHGPECRSSYTSDSEEANMRGSKRDLKEDVFQQNTSPASARVSALIWEGNECKKLDMSVLEISGVIMSRVKAYQQGVGYQMLGNTITIGLAFLPFLYRLFHTKNLEQLCSISVKDLLHVFCGAPTITPVIILAVINFLERLCLTWMFFFMMCVAERTYKQRLLFAKLFSHITSARKARKYEIPHFRLKKVENIKIWLSLRSYLKRRGPQRSVDVVVSSIFLLALSIAFICCAQVLKGHKTFLNAAYNWEFLIWEAALLLFLLRLASLGSETNKKYSNISILLTEQINLYLKMEKKPNKKEQLSLVNNVLKLSTKLLKELDTPFRLYGLTMNPLIYNITRVVILSAVSGVISDLLGFNIRLWKIKP</sequence>
<keyword evidence="2" id="KW-1133">Transmembrane helix</keyword>
<keyword evidence="4" id="KW-0238">DNA-binding</keyword>
<feature type="compositionally biased region" description="Basic and acidic residues" evidence="1">
    <location>
        <begin position="355"/>
        <end position="366"/>
    </location>
</feature>
<feature type="region of interest" description="Disordered" evidence="1">
    <location>
        <begin position="248"/>
        <end position="271"/>
    </location>
</feature>
<keyword evidence="2" id="KW-0472">Membrane</keyword>
<dbReference type="Proteomes" id="UP000189705">
    <property type="component" value="Unplaced"/>
</dbReference>
<feature type="transmembrane region" description="Helical" evidence="2">
    <location>
        <begin position="623"/>
        <end position="641"/>
    </location>
</feature>
<reference evidence="4" key="1">
    <citation type="submission" date="2025-08" db="UniProtKB">
        <authorList>
            <consortium name="RefSeq"/>
        </authorList>
    </citation>
    <scope>IDENTIFICATION</scope>
</reference>
<feature type="transmembrane region" description="Helical" evidence="2">
    <location>
        <begin position="716"/>
        <end position="737"/>
    </location>
</feature>
<dbReference type="PANTHER" id="PTHR12680:SF8">
    <property type="entry name" value="PROTEIN PHTF1"/>
    <property type="match status" value="1"/>
</dbReference>
<organism evidence="3 4">
    <name type="scientific">Alligator sinensis</name>
    <name type="common">Chinese alligator</name>
    <dbReference type="NCBI Taxonomy" id="38654"/>
    <lineage>
        <taxon>Eukaryota</taxon>
        <taxon>Metazoa</taxon>
        <taxon>Chordata</taxon>
        <taxon>Craniata</taxon>
        <taxon>Vertebrata</taxon>
        <taxon>Euteleostomi</taxon>
        <taxon>Archelosauria</taxon>
        <taxon>Archosauria</taxon>
        <taxon>Crocodylia</taxon>
        <taxon>Alligatoridae</taxon>
        <taxon>Alligatorinae</taxon>
        <taxon>Alligator</taxon>
    </lineage>
</organism>
<evidence type="ECO:0000256" key="2">
    <source>
        <dbReference type="SAM" id="Phobius"/>
    </source>
</evidence>
<feature type="compositionally biased region" description="Polar residues" evidence="1">
    <location>
        <begin position="216"/>
        <end position="225"/>
    </location>
</feature>
<gene>
    <name evidence="4" type="primary">PHTF1</name>
</gene>
<feature type="region of interest" description="Disordered" evidence="1">
    <location>
        <begin position="349"/>
        <end position="372"/>
    </location>
</feature>
<accession>A0A3Q0FKH6</accession>
<name>A0A3Q0FKH6_ALLSI</name>
<dbReference type="RefSeq" id="XP_025047737.1">
    <property type="nucleotide sequence ID" value="XM_025191952.1"/>
</dbReference>
<feature type="transmembrane region" description="Helical" evidence="2">
    <location>
        <begin position="590"/>
        <end position="611"/>
    </location>
</feature>
<dbReference type="CTD" id="10745"/>
<feature type="region of interest" description="Disordered" evidence="1">
    <location>
        <begin position="140"/>
        <end position="178"/>
    </location>
</feature>
<feature type="transmembrane region" description="Helical" evidence="2">
    <location>
        <begin position="453"/>
        <end position="472"/>
    </location>
</feature>
<feature type="region of interest" description="Disordered" evidence="1">
    <location>
        <begin position="214"/>
        <end position="233"/>
    </location>
</feature>
<evidence type="ECO:0000313" key="4">
    <source>
        <dbReference type="RefSeq" id="XP_025047737.1"/>
    </source>
</evidence>
<keyword evidence="3" id="KW-1185">Reference proteome</keyword>
<proteinExistence type="predicted"/>
<keyword evidence="4" id="KW-0371">Homeobox</keyword>
<feature type="compositionally biased region" description="Basic and acidic residues" evidence="1">
    <location>
        <begin position="248"/>
        <end position="257"/>
    </location>
</feature>
<dbReference type="InterPro" id="IPR039775">
    <property type="entry name" value="PHTF1/2"/>
</dbReference>
<dbReference type="GO" id="GO:0003677">
    <property type="term" value="F:DNA binding"/>
    <property type="evidence" value="ECO:0007669"/>
    <property type="project" value="UniProtKB-KW"/>
</dbReference>
<dbReference type="GO" id="GO:0005783">
    <property type="term" value="C:endoplasmic reticulum"/>
    <property type="evidence" value="ECO:0007669"/>
    <property type="project" value="InterPro"/>
</dbReference>
<feature type="region of interest" description="Disordered" evidence="1">
    <location>
        <begin position="288"/>
        <end position="334"/>
    </location>
</feature>
<dbReference type="PANTHER" id="PTHR12680">
    <property type="entry name" value="PUTATIVE HOMEODOMAIN TRANSCRIPTION FACTOR PHTF"/>
    <property type="match status" value="1"/>
</dbReference>
<evidence type="ECO:0000256" key="1">
    <source>
        <dbReference type="SAM" id="MobiDB-lite"/>
    </source>
</evidence>
<feature type="compositionally biased region" description="Polar residues" evidence="1">
    <location>
        <begin position="303"/>
        <end position="315"/>
    </location>
</feature>
<evidence type="ECO:0000313" key="3">
    <source>
        <dbReference type="Proteomes" id="UP000189705"/>
    </source>
</evidence>
<feature type="transmembrane region" description="Helical" evidence="2">
    <location>
        <begin position="492"/>
        <end position="511"/>
    </location>
</feature>
<dbReference type="AlphaFoldDB" id="A0A3Q0FKH6"/>
<dbReference type="GeneID" id="102385626"/>